<dbReference type="AlphaFoldDB" id="A0A8H4RJX7"/>
<dbReference type="EMBL" id="JAAMPI010000445">
    <property type="protein sequence ID" value="KAF4631427.1"/>
    <property type="molecule type" value="Genomic_DNA"/>
</dbReference>
<dbReference type="SUPFAM" id="SSF48403">
    <property type="entry name" value="Ankyrin repeat"/>
    <property type="match status" value="1"/>
</dbReference>
<sequence length="318" mass="34963">MRILLEKGVDANARTRGLVPVTPLELCVAVSSSSSREMWATLLEYDAKANALPTDSSIFILDTELLNLVLGRKPESADNNSNDAILVATMHRLLAMCVTRYPLTLEAFRVALSWGRELILQCVNSPDQHGLAMLQCAAGSLKSEAVKLLLDAGADARIPFMAVDEAGEAPIAVLPLQVSCYCGKYWPFLIGELDTYKVATARRTEENIRADALEIAMELLRWHEARGDGLFEGITEPHLTFHMCMLDEVQRLIDRRCNKMAKGSWPGVEGRFTPKELLDIDDTKEVMAARQCIKTIHKMTSALTAYSSPSGSHGSASL</sequence>
<keyword evidence="2" id="KW-1185">Reference proteome</keyword>
<reference evidence="1 2" key="1">
    <citation type="submission" date="2020-03" db="EMBL/GenBank/DDBJ databases">
        <title>Draft Genome Sequence of Cudoniella acicularis.</title>
        <authorList>
            <person name="Buettner E."/>
            <person name="Kellner H."/>
        </authorList>
    </citation>
    <scope>NUCLEOTIDE SEQUENCE [LARGE SCALE GENOMIC DNA]</scope>
    <source>
        <strain evidence="1 2">DSM 108380</strain>
    </source>
</reference>
<evidence type="ECO:0000313" key="2">
    <source>
        <dbReference type="Proteomes" id="UP000566819"/>
    </source>
</evidence>
<comment type="caution">
    <text evidence="1">The sequence shown here is derived from an EMBL/GenBank/DDBJ whole genome shotgun (WGS) entry which is preliminary data.</text>
</comment>
<name>A0A8H4RJX7_9HELO</name>
<dbReference type="OrthoDB" id="5986190at2759"/>
<proteinExistence type="predicted"/>
<protein>
    <submittedName>
        <fullName evidence="1">Uncharacterized protein</fullName>
    </submittedName>
</protein>
<dbReference type="Gene3D" id="1.25.40.20">
    <property type="entry name" value="Ankyrin repeat-containing domain"/>
    <property type="match status" value="1"/>
</dbReference>
<organism evidence="1 2">
    <name type="scientific">Cudoniella acicularis</name>
    <dbReference type="NCBI Taxonomy" id="354080"/>
    <lineage>
        <taxon>Eukaryota</taxon>
        <taxon>Fungi</taxon>
        <taxon>Dikarya</taxon>
        <taxon>Ascomycota</taxon>
        <taxon>Pezizomycotina</taxon>
        <taxon>Leotiomycetes</taxon>
        <taxon>Helotiales</taxon>
        <taxon>Tricladiaceae</taxon>
        <taxon>Cudoniella</taxon>
    </lineage>
</organism>
<gene>
    <name evidence="1" type="ORF">G7Y89_g6706</name>
</gene>
<accession>A0A8H4RJX7</accession>
<dbReference type="InterPro" id="IPR036770">
    <property type="entry name" value="Ankyrin_rpt-contain_sf"/>
</dbReference>
<evidence type="ECO:0000313" key="1">
    <source>
        <dbReference type="EMBL" id="KAF4631427.1"/>
    </source>
</evidence>
<dbReference type="Proteomes" id="UP000566819">
    <property type="component" value="Unassembled WGS sequence"/>
</dbReference>